<evidence type="ECO:0000256" key="1">
    <source>
        <dbReference type="ARBA" id="ARBA00022475"/>
    </source>
</evidence>
<evidence type="ECO:0000313" key="6">
    <source>
        <dbReference type="EMBL" id="MFC5468593.1"/>
    </source>
</evidence>
<evidence type="ECO:0000256" key="3">
    <source>
        <dbReference type="ARBA" id="ARBA00022989"/>
    </source>
</evidence>
<proteinExistence type="predicted"/>
<gene>
    <name evidence="6" type="ORF">ACFPPD_07655</name>
</gene>
<keyword evidence="4 5" id="KW-0472">Membrane</keyword>
<name>A0ABW0LVH8_9BACL</name>
<protein>
    <submittedName>
        <fullName evidence="6">DUF2614 family zinc ribbon-containing protein</fullName>
    </submittedName>
</protein>
<evidence type="ECO:0000256" key="5">
    <source>
        <dbReference type="SAM" id="Phobius"/>
    </source>
</evidence>
<dbReference type="EMBL" id="JBHSMH010000017">
    <property type="protein sequence ID" value="MFC5468593.1"/>
    <property type="molecule type" value="Genomic_DNA"/>
</dbReference>
<dbReference type="RefSeq" id="WP_209744971.1">
    <property type="nucleotide sequence ID" value="NZ_JBHSMH010000017.1"/>
</dbReference>
<accession>A0ABW0LVH8</accession>
<evidence type="ECO:0000256" key="4">
    <source>
        <dbReference type="ARBA" id="ARBA00023136"/>
    </source>
</evidence>
<dbReference type="Proteomes" id="UP001596105">
    <property type="component" value="Unassembled WGS sequence"/>
</dbReference>
<keyword evidence="2 5" id="KW-0812">Transmembrane</keyword>
<reference evidence="7" key="1">
    <citation type="journal article" date="2019" name="Int. J. Syst. Evol. Microbiol.">
        <title>The Global Catalogue of Microorganisms (GCM) 10K type strain sequencing project: providing services to taxonomists for standard genome sequencing and annotation.</title>
        <authorList>
            <consortium name="The Broad Institute Genomics Platform"/>
            <consortium name="The Broad Institute Genome Sequencing Center for Infectious Disease"/>
            <person name="Wu L."/>
            <person name="Ma J."/>
        </authorList>
    </citation>
    <scope>NUCLEOTIDE SEQUENCE [LARGE SCALE GENOMIC DNA]</scope>
    <source>
        <strain evidence="7">CCUG 57113</strain>
    </source>
</reference>
<keyword evidence="7" id="KW-1185">Reference proteome</keyword>
<organism evidence="6 7">
    <name type="scientific">Cohnella suwonensis</name>
    <dbReference type="NCBI Taxonomy" id="696072"/>
    <lineage>
        <taxon>Bacteria</taxon>
        <taxon>Bacillati</taxon>
        <taxon>Bacillota</taxon>
        <taxon>Bacilli</taxon>
        <taxon>Bacillales</taxon>
        <taxon>Paenibacillaceae</taxon>
        <taxon>Cohnella</taxon>
    </lineage>
</organism>
<feature type="transmembrane region" description="Helical" evidence="5">
    <location>
        <begin position="42"/>
        <end position="65"/>
    </location>
</feature>
<evidence type="ECO:0000313" key="7">
    <source>
        <dbReference type="Proteomes" id="UP001596105"/>
    </source>
</evidence>
<evidence type="ECO:0000256" key="2">
    <source>
        <dbReference type="ARBA" id="ARBA00022692"/>
    </source>
</evidence>
<keyword evidence="1" id="KW-1003">Cell membrane</keyword>
<keyword evidence="3 5" id="KW-1133">Transmembrane helix</keyword>
<sequence length="120" mass="12935">MKWKASKISTMRTWGLLLVLLGMGVMVFGTSGILLFGNVGKVIAAVFMVIGLISCFISMGIYFYVGVLSTSAPVIDCPECNKKTKMLGTTDRCMYCHTILTWDPSAATDKGSEIPVSPEA</sequence>
<comment type="caution">
    <text evidence="6">The sequence shown here is derived from an EMBL/GenBank/DDBJ whole genome shotgun (WGS) entry which is preliminary data.</text>
</comment>
<dbReference type="Pfam" id="PF11023">
    <property type="entry name" value="DUF2614"/>
    <property type="match status" value="1"/>
</dbReference>
<dbReference type="InterPro" id="IPR020912">
    <property type="entry name" value="UPF0295"/>
</dbReference>
<feature type="transmembrane region" description="Helical" evidence="5">
    <location>
        <begin position="12"/>
        <end position="36"/>
    </location>
</feature>
<dbReference type="NCBIfam" id="NF002796">
    <property type="entry name" value="PRK02935.1"/>
    <property type="match status" value="1"/>
</dbReference>